<keyword evidence="2 4" id="KW-0863">Zinc-finger</keyword>
<keyword evidence="3" id="KW-0862">Zinc</keyword>
<dbReference type="Proteomes" id="UP000435112">
    <property type="component" value="Unassembled WGS sequence"/>
</dbReference>
<dbReference type="InterPro" id="IPR017907">
    <property type="entry name" value="Znf_RING_CS"/>
</dbReference>
<dbReference type="PROSITE" id="PS00518">
    <property type="entry name" value="ZF_RING_1"/>
    <property type="match status" value="1"/>
</dbReference>
<evidence type="ECO:0000256" key="2">
    <source>
        <dbReference type="ARBA" id="ARBA00022771"/>
    </source>
</evidence>
<feature type="compositionally biased region" description="Low complexity" evidence="5">
    <location>
        <begin position="15"/>
        <end position="24"/>
    </location>
</feature>
<evidence type="ECO:0000313" key="7">
    <source>
        <dbReference type="EMBL" id="KAE9048289.1"/>
    </source>
</evidence>
<protein>
    <recommendedName>
        <fullName evidence="6">RING-type domain-containing protein</fullName>
    </recommendedName>
</protein>
<evidence type="ECO:0000256" key="4">
    <source>
        <dbReference type="PROSITE-ProRule" id="PRU00175"/>
    </source>
</evidence>
<comment type="caution">
    <text evidence="7">The sequence shown here is derived from an EMBL/GenBank/DDBJ whole genome shotgun (WGS) entry which is preliminary data.</text>
</comment>
<dbReference type="AlphaFoldDB" id="A0A6A3P3W4"/>
<reference evidence="7 8" key="1">
    <citation type="submission" date="2018-09" db="EMBL/GenBank/DDBJ databases">
        <title>Genomic investigation of the strawberry pathogen Phytophthora fragariae indicates pathogenicity is determined by transcriptional variation in three key races.</title>
        <authorList>
            <person name="Adams T.M."/>
            <person name="Armitage A.D."/>
            <person name="Sobczyk M.K."/>
            <person name="Bates H.J."/>
            <person name="Dunwell J.M."/>
            <person name="Nellist C.F."/>
            <person name="Harrison R.J."/>
        </authorList>
    </citation>
    <scope>NUCLEOTIDE SEQUENCE [LARGE SCALE GENOMIC DNA]</scope>
    <source>
        <strain evidence="7 8">SCRP324</strain>
    </source>
</reference>
<evidence type="ECO:0000256" key="5">
    <source>
        <dbReference type="SAM" id="MobiDB-lite"/>
    </source>
</evidence>
<dbReference type="SUPFAM" id="SSF57850">
    <property type="entry name" value="RING/U-box"/>
    <property type="match status" value="1"/>
</dbReference>
<dbReference type="Pfam" id="PF14634">
    <property type="entry name" value="zf-RING_5"/>
    <property type="match status" value="1"/>
</dbReference>
<dbReference type="SMART" id="SM00184">
    <property type="entry name" value="RING"/>
    <property type="match status" value="1"/>
</dbReference>
<dbReference type="GO" id="GO:0008270">
    <property type="term" value="F:zinc ion binding"/>
    <property type="evidence" value="ECO:0007669"/>
    <property type="project" value="UniProtKB-KW"/>
</dbReference>
<evidence type="ECO:0000256" key="1">
    <source>
        <dbReference type="ARBA" id="ARBA00022723"/>
    </source>
</evidence>
<name>A0A6A3P3W4_9STRA</name>
<dbReference type="Gene3D" id="3.30.40.10">
    <property type="entry name" value="Zinc/RING finger domain, C3HC4 (zinc finger)"/>
    <property type="match status" value="1"/>
</dbReference>
<dbReference type="OrthoDB" id="123465at2759"/>
<keyword evidence="1" id="KW-0479">Metal-binding</keyword>
<dbReference type="InterPro" id="IPR013083">
    <property type="entry name" value="Znf_RING/FYVE/PHD"/>
</dbReference>
<proteinExistence type="predicted"/>
<accession>A0A6A3P3W4</accession>
<dbReference type="EMBL" id="QXFU01000012">
    <property type="protein sequence ID" value="KAE9048289.1"/>
    <property type="molecule type" value="Genomic_DNA"/>
</dbReference>
<sequence length="659" mass="72992">MSSTGAIREARDSSRSPTNSSSSSAALPLPAHRKSSTRSMLLSPSTPVPPQSRSGGRITPPVKAEMSITEQIARQTRKSTVLDPKNALLVMAIPDYDDYKIMQPYSCRSLSNKSKFVGGRDFVTRHNPQEVNDFKKQYSRDFGNLNRHRSILASPTSNLSTIGLFSSSSGSIGLQESPSKNGSISNNNLLSKDGALWRKAFTSTMKACWVLTEFGIQALIGPEYRLTTRTPVLPALPSPRPQRPPILTLSCPAEATVQVAREPVEAAEDDIEVIDLPNQCAEDRRWGFAVGDVFQLVQGRSQKRTYALYCGHDHVIHAWTASRQNFRIRVDPLRSLQRSGYKATVSSTDFDALFLRLLDLSPFAPAEVIRRAKTALHATTAYCTSNLSFILFARYGDSIFVLSQSLKTAYSIALRKWMFGSAHVFNGERPETPQSRGWSLDDPVIKHWRLNGDADAVSTDPESMSAIESFLGTYGEHLISEWIGRSLEGASSSKSPWFTIPMPAATNCLSKSLSPGNTSTSFVANNRSEMPYAAPLFMLYDKPSAEFQVRFPVAGGLSERMAGDRMECGICWLDLMQPKVMVLKCSHYMCDPCLRLLSRRECPYCRAPIRLVCEVSECVKQEACRLLMEACRLLMEAMALEDKAPAPDLQENESALDHT</sequence>
<feature type="region of interest" description="Disordered" evidence="5">
    <location>
        <begin position="1"/>
        <end position="63"/>
    </location>
</feature>
<dbReference type="InterPro" id="IPR001841">
    <property type="entry name" value="Znf_RING"/>
</dbReference>
<dbReference type="PROSITE" id="PS50089">
    <property type="entry name" value="ZF_RING_2"/>
    <property type="match status" value="1"/>
</dbReference>
<evidence type="ECO:0000313" key="8">
    <source>
        <dbReference type="Proteomes" id="UP000435112"/>
    </source>
</evidence>
<evidence type="ECO:0000259" key="6">
    <source>
        <dbReference type="PROSITE" id="PS50089"/>
    </source>
</evidence>
<organism evidence="7 8">
    <name type="scientific">Phytophthora rubi</name>
    <dbReference type="NCBI Taxonomy" id="129364"/>
    <lineage>
        <taxon>Eukaryota</taxon>
        <taxon>Sar</taxon>
        <taxon>Stramenopiles</taxon>
        <taxon>Oomycota</taxon>
        <taxon>Peronosporomycetes</taxon>
        <taxon>Peronosporales</taxon>
        <taxon>Peronosporaceae</taxon>
        <taxon>Phytophthora</taxon>
    </lineage>
</organism>
<gene>
    <name evidence="7" type="ORF">PR002_g534</name>
</gene>
<feature type="domain" description="RING-type" evidence="6">
    <location>
        <begin position="568"/>
        <end position="606"/>
    </location>
</feature>
<evidence type="ECO:0000256" key="3">
    <source>
        <dbReference type="ARBA" id="ARBA00022833"/>
    </source>
</evidence>